<proteinExistence type="predicted"/>
<feature type="region of interest" description="Disordered" evidence="1">
    <location>
        <begin position="35"/>
        <end position="84"/>
    </location>
</feature>
<evidence type="ECO:0000313" key="3">
    <source>
        <dbReference type="Proteomes" id="UP001501747"/>
    </source>
</evidence>
<reference evidence="3" key="1">
    <citation type="journal article" date="2019" name="Int. J. Syst. Evol. Microbiol.">
        <title>The Global Catalogue of Microorganisms (GCM) 10K type strain sequencing project: providing services to taxonomists for standard genome sequencing and annotation.</title>
        <authorList>
            <consortium name="The Broad Institute Genomics Platform"/>
            <consortium name="The Broad Institute Genome Sequencing Center for Infectious Disease"/>
            <person name="Wu L."/>
            <person name="Ma J."/>
        </authorList>
    </citation>
    <scope>NUCLEOTIDE SEQUENCE [LARGE SCALE GENOMIC DNA]</scope>
    <source>
        <strain evidence="3">JCM 17342</strain>
    </source>
</reference>
<sequence length="84" mass="8149">MGVAEPGTEGFGDCSGEDVAGGGGFGASALWLAAGRTAGSSPPPAIAVTPQTPARSTPTPTAIATARRRQYTDSGRGPTGCNTA</sequence>
<evidence type="ECO:0000256" key="1">
    <source>
        <dbReference type="SAM" id="MobiDB-lite"/>
    </source>
</evidence>
<keyword evidence="3" id="KW-1185">Reference proteome</keyword>
<name>A0ABP7R9I1_9PSEU</name>
<feature type="compositionally biased region" description="Low complexity" evidence="1">
    <location>
        <begin position="49"/>
        <end position="65"/>
    </location>
</feature>
<dbReference type="EMBL" id="BAABAL010000005">
    <property type="protein sequence ID" value="GAA3994372.1"/>
    <property type="molecule type" value="Genomic_DNA"/>
</dbReference>
<evidence type="ECO:0000313" key="2">
    <source>
        <dbReference type="EMBL" id="GAA3994372.1"/>
    </source>
</evidence>
<organism evidence="2 3">
    <name type="scientific">Allokutzneria multivorans</name>
    <dbReference type="NCBI Taxonomy" id="1142134"/>
    <lineage>
        <taxon>Bacteria</taxon>
        <taxon>Bacillati</taxon>
        <taxon>Actinomycetota</taxon>
        <taxon>Actinomycetes</taxon>
        <taxon>Pseudonocardiales</taxon>
        <taxon>Pseudonocardiaceae</taxon>
        <taxon>Allokutzneria</taxon>
    </lineage>
</organism>
<comment type="caution">
    <text evidence="2">The sequence shown here is derived from an EMBL/GenBank/DDBJ whole genome shotgun (WGS) entry which is preliminary data.</text>
</comment>
<accession>A0ABP7R9I1</accession>
<protein>
    <submittedName>
        <fullName evidence="2">Uncharacterized protein</fullName>
    </submittedName>
</protein>
<gene>
    <name evidence="2" type="ORF">GCM10022247_12580</name>
</gene>
<dbReference type="Proteomes" id="UP001501747">
    <property type="component" value="Unassembled WGS sequence"/>
</dbReference>